<feature type="compositionally biased region" description="Pro residues" evidence="1">
    <location>
        <begin position="144"/>
        <end position="153"/>
    </location>
</feature>
<accession>A0AAV7UTV6</accession>
<dbReference type="AlphaFoldDB" id="A0AAV7UTV6"/>
<protein>
    <submittedName>
        <fullName evidence="2">Uncharacterized protein</fullName>
    </submittedName>
</protein>
<feature type="region of interest" description="Disordered" evidence="1">
    <location>
        <begin position="129"/>
        <end position="169"/>
    </location>
</feature>
<feature type="compositionally biased region" description="Low complexity" evidence="1">
    <location>
        <begin position="129"/>
        <end position="143"/>
    </location>
</feature>
<proteinExistence type="predicted"/>
<evidence type="ECO:0000313" key="3">
    <source>
        <dbReference type="Proteomes" id="UP001066276"/>
    </source>
</evidence>
<reference evidence="2" key="1">
    <citation type="journal article" date="2022" name="bioRxiv">
        <title>Sequencing and chromosome-scale assembly of the giantPleurodeles waltlgenome.</title>
        <authorList>
            <person name="Brown T."/>
            <person name="Elewa A."/>
            <person name="Iarovenko S."/>
            <person name="Subramanian E."/>
            <person name="Araus A.J."/>
            <person name="Petzold A."/>
            <person name="Susuki M."/>
            <person name="Suzuki K.-i.T."/>
            <person name="Hayashi T."/>
            <person name="Toyoda A."/>
            <person name="Oliveira C."/>
            <person name="Osipova E."/>
            <person name="Leigh N.D."/>
            <person name="Simon A."/>
            <person name="Yun M.H."/>
        </authorList>
    </citation>
    <scope>NUCLEOTIDE SEQUENCE</scope>
    <source>
        <strain evidence="2">20211129_DDA</strain>
        <tissue evidence="2">Liver</tissue>
    </source>
</reference>
<gene>
    <name evidence="2" type="ORF">NDU88_001806</name>
</gene>
<sequence>MFCGPGSTSAWVGNLLCACHRPLAPSLSPPRLQSAGWTIGLGPRARQEAWACLGLPTPCTAGLLRCYLPPGRGKGLRPQTPGGFSLGPPRNAAWSINGAWSTPTTAGHHRLLLRGTPAVTAALRGSHPLRLAPSASPALASPGRPTPTTPPRPKQGHLSPTAIAGPHAGGALVRRVGGVQERRLVSGG</sequence>
<dbReference type="Proteomes" id="UP001066276">
    <property type="component" value="Chromosome 2_2"/>
</dbReference>
<organism evidence="2 3">
    <name type="scientific">Pleurodeles waltl</name>
    <name type="common">Iberian ribbed newt</name>
    <dbReference type="NCBI Taxonomy" id="8319"/>
    <lineage>
        <taxon>Eukaryota</taxon>
        <taxon>Metazoa</taxon>
        <taxon>Chordata</taxon>
        <taxon>Craniata</taxon>
        <taxon>Vertebrata</taxon>
        <taxon>Euteleostomi</taxon>
        <taxon>Amphibia</taxon>
        <taxon>Batrachia</taxon>
        <taxon>Caudata</taxon>
        <taxon>Salamandroidea</taxon>
        <taxon>Salamandridae</taxon>
        <taxon>Pleurodelinae</taxon>
        <taxon>Pleurodeles</taxon>
    </lineage>
</organism>
<evidence type="ECO:0000313" key="2">
    <source>
        <dbReference type="EMBL" id="KAJ1192499.1"/>
    </source>
</evidence>
<name>A0AAV7UTV6_PLEWA</name>
<keyword evidence="3" id="KW-1185">Reference proteome</keyword>
<evidence type="ECO:0000256" key="1">
    <source>
        <dbReference type="SAM" id="MobiDB-lite"/>
    </source>
</evidence>
<comment type="caution">
    <text evidence="2">The sequence shown here is derived from an EMBL/GenBank/DDBJ whole genome shotgun (WGS) entry which is preliminary data.</text>
</comment>
<dbReference type="EMBL" id="JANPWB010000004">
    <property type="protein sequence ID" value="KAJ1192499.1"/>
    <property type="molecule type" value="Genomic_DNA"/>
</dbReference>